<dbReference type="AlphaFoldDB" id="C4YAB1"/>
<gene>
    <name evidence="1" type="ORF">CLUG_05049</name>
</gene>
<accession>C4YAB1</accession>
<proteinExistence type="predicted"/>
<organism evidence="1 2">
    <name type="scientific">Clavispora lusitaniae (strain ATCC 42720)</name>
    <name type="common">Yeast</name>
    <name type="synonym">Candida lusitaniae</name>
    <dbReference type="NCBI Taxonomy" id="306902"/>
    <lineage>
        <taxon>Eukaryota</taxon>
        <taxon>Fungi</taxon>
        <taxon>Dikarya</taxon>
        <taxon>Ascomycota</taxon>
        <taxon>Saccharomycotina</taxon>
        <taxon>Pichiomycetes</taxon>
        <taxon>Metschnikowiaceae</taxon>
        <taxon>Clavispora</taxon>
    </lineage>
</organism>
<sequence>MGQLGGSEASSDDNKVGWCTLGNSLFHSSWRKTHCSTKDMRRMTSVIKKGLHFFVHSVKNRPEHWEGEIDPTTVTACNDTYFSSVDFSRARCDDEPGFVHALVENVHVTVADGNYFVLAYAVAQIVTLNQASAEITEKGRRGSVVVSPLAHVDVHYSRTVMRGSISRGQQRFPAHALLSMLQQFSSHDVGDFLQLAFASRLVCPSDHGVDVARVRMEEHGRAQVRNSACPKSSIPSAHEAVGDGVQHQNLVRLELRRQFVSALAVFHLAAIASPEPVEPSVLVIGENSSRRVFAEPGCHCKATSASTNNNDLEEVIGKNIGNGSHTAAYFPPQQLLYFPITTSVAAAIAVAKQWLCAITTAVLECRTRRRRHLRRSCLIGKSSTPSTQRLGKKIFV</sequence>
<evidence type="ECO:0000313" key="1">
    <source>
        <dbReference type="EMBL" id="EEQ40920.1"/>
    </source>
</evidence>
<dbReference type="HOGENOM" id="CLU_696393_0_0_1"/>
<reference evidence="1 2" key="1">
    <citation type="journal article" date="2009" name="Nature">
        <title>Evolution of pathogenicity and sexual reproduction in eight Candida genomes.</title>
        <authorList>
            <person name="Butler G."/>
            <person name="Rasmussen M.D."/>
            <person name="Lin M.F."/>
            <person name="Santos M.A."/>
            <person name="Sakthikumar S."/>
            <person name="Munro C.A."/>
            <person name="Rheinbay E."/>
            <person name="Grabherr M."/>
            <person name="Forche A."/>
            <person name="Reedy J.L."/>
            <person name="Agrafioti I."/>
            <person name="Arnaud M.B."/>
            <person name="Bates S."/>
            <person name="Brown A.J."/>
            <person name="Brunke S."/>
            <person name="Costanzo M.C."/>
            <person name="Fitzpatrick D.A."/>
            <person name="de Groot P.W."/>
            <person name="Harris D."/>
            <person name="Hoyer L.L."/>
            <person name="Hube B."/>
            <person name="Klis F.M."/>
            <person name="Kodira C."/>
            <person name="Lennard N."/>
            <person name="Logue M.E."/>
            <person name="Martin R."/>
            <person name="Neiman A.M."/>
            <person name="Nikolaou E."/>
            <person name="Quail M.A."/>
            <person name="Quinn J."/>
            <person name="Santos M.C."/>
            <person name="Schmitzberger F.F."/>
            <person name="Sherlock G."/>
            <person name="Shah P."/>
            <person name="Silverstein K.A."/>
            <person name="Skrzypek M.S."/>
            <person name="Soll D."/>
            <person name="Staggs R."/>
            <person name="Stansfield I."/>
            <person name="Stumpf M.P."/>
            <person name="Sudbery P.E."/>
            <person name="Srikantha T."/>
            <person name="Zeng Q."/>
            <person name="Berman J."/>
            <person name="Berriman M."/>
            <person name="Heitman J."/>
            <person name="Gow N.A."/>
            <person name="Lorenz M.C."/>
            <person name="Birren B.W."/>
            <person name="Kellis M."/>
            <person name="Cuomo C.A."/>
        </authorList>
    </citation>
    <scope>NUCLEOTIDE SEQUENCE [LARGE SCALE GENOMIC DNA]</scope>
    <source>
        <strain evidence="1 2">ATCC 42720</strain>
    </source>
</reference>
<dbReference type="VEuPathDB" id="FungiDB:CLUG_05049"/>
<dbReference type="Proteomes" id="UP000007703">
    <property type="component" value="Unassembled WGS sequence"/>
</dbReference>
<dbReference type="EMBL" id="CH408081">
    <property type="protein sequence ID" value="EEQ40920.1"/>
    <property type="molecule type" value="Genomic_DNA"/>
</dbReference>
<dbReference type="KEGG" id="clu:CLUG_05049"/>
<evidence type="ECO:0000313" key="2">
    <source>
        <dbReference type="Proteomes" id="UP000007703"/>
    </source>
</evidence>
<protein>
    <submittedName>
        <fullName evidence="1">Uncharacterized protein</fullName>
    </submittedName>
</protein>
<dbReference type="InParanoid" id="C4YAB1"/>
<name>C4YAB1_CLAL4</name>